<feature type="compositionally biased region" description="Basic and acidic residues" evidence="1">
    <location>
        <begin position="7"/>
        <end position="16"/>
    </location>
</feature>
<evidence type="ECO:0000313" key="2">
    <source>
        <dbReference type="EMBL" id="PAV93009.1"/>
    </source>
</evidence>
<organism evidence="2 3">
    <name type="scientific">Diploscapter pachys</name>
    <dbReference type="NCBI Taxonomy" id="2018661"/>
    <lineage>
        <taxon>Eukaryota</taxon>
        <taxon>Metazoa</taxon>
        <taxon>Ecdysozoa</taxon>
        <taxon>Nematoda</taxon>
        <taxon>Chromadorea</taxon>
        <taxon>Rhabditida</taxon>
        <taxon>Rhabditina</taxon>
        <taxon>Rhabditomorpha</taxon>
        <taxon>Rhabditoidea</taxon>
        <taxon>Rhabditidae</taxon>
        <taxon>Diploscapter</taxon>
    </lineage>
</organism>
<keyword evidence="3" id="KW-1185">Reference proteome</keyword>
<gene>
    <name evidence="2" type="ORF">WR25_01598</name>
</gene>
<dbReference type="EMBL" id="LIAE01005820">
    <property type="protein sequence ID" value="PAV93009.1"/>
    <property type="molecule type" value="Genomic_DNA"/>
</dbReference>
<comment type="caution">
    <text evidence="2">The sequence shown here is derived from an EMBL/GenBank/DDBJ whole genome shotgun (WGS) entry which is preliminary data.</text>
</comment>
<evidence type="ECO:0000313" key="3">
    <source>
        <dbReference type="Proteomes" id="UP000218231"/>
    </source>
</evidence>
<reference evidence="2 3" key="1">
    <citation type="journal article" date="2017" name="Curr. Biol.">
        <title>Genome architecture and evolution of a unichromosomal asexual nematode.</title>
        <authorList>
            <person name="Fradin H."/>
            <person name="Zegar C."/>
            <person name="Gutwein M."/>
            <person name="Lucas J."/>
            <person name="Kovtun M."/>
            <person name="Corcoran D."/>
            <person name="Baugh L.R."/>
            <person name="Kiontke K."/>
            <person name="Gunsalus K."/>
            <person name="Fitch D.H."/>
            <person name="Piano F."/>
        </authorList>
    </citation>
    <scope>NUCLEOTIDE SEQUENCE [LARGE SCALE GENOMIC DNA]</scope>
    <source>
        <strain evidence="2">PF1309</strain>
    </source>
</reference>
<name>A0A2A2M3L0_9BILA</name>
<sequence length="122" mass="13543">MVQAAYHRLDRADRGGGNRQAVDAQADQRHRLHRPPAHLAAHPQVDARFAAWPDDARQEAQDRWAQPVIAFGEPRVGAIGGKQELRQVVGADRQEVEIGQQQVELLGERGHFQHRAIADAAP</sequence>
<dbReference type="AlphaFoldDB" id="A0A2A2M3L0"/>
<evidence type="ECO:0000256" key="1">
    <source>
        <dbReference type="SAM" id="MobiDB-lite"/>
    </source>
</evidence>
<protein>
    <submittedName>
        <fullName evidence="2">Uncharacterized protein</fullName>
    </submittedName>
</protein>
<dbReference type="Proteomes" id="UP000218231">
    <property type="component" value="Unassembled WGS sequence"/>
</dbReference>
<proteinExistence type="predicted"/>
<feature type="region of interest" description="Disordered" evidence="1">
    <location>
        <begin position="1"/>
        <end position="31"/>
    </location>
</feature>
<accession>A0A2A2M3L0</accession>